<reference evidence="2" key="1">
    <citation type="journal article" date="2021" name="Proc. Natl. Acad. Sci. U.S.A.">
        <title>A Catalog of Tens of Thousands of Viruses from Human Metagenomes Reveals Hidden Associations with Chronic Diseases.</title>
        <authorList>
            <person name="Tisza M.J."/>
            <person name="Buck C.B."/>
        </authorList>
    </citation>
    <scope>NUCLEOTIDE SEQUENCE</scope>
    <source>
        <strain evidence="2">CtR9T2</strain>
    </source>
</reference>
<evidence type="ECO:0000313" key="2">
    <source>
        <dbReference type="EMBL" id="DAF93274.1"/>
    </source>
</evidence>
<evidence type="ECO:0000256" key="1">
    <source>
        <dbReference type="SAM" id="Coils"/>
    </source>
</evidence>
<keyword evidence="1" id="KW-0175">Coiled coil</keyword>
<feature type="coiled-coil region" evidence="1">
    <location>
        <begin position="37"/>
        <end position="71"/>
    </location>
</feature>
<name>A0A8S5UFU0_9VIRU</name>
<organism evidence="2">
    <name type="scientific">Phage sp. ctR9T2</name>
    <dbReference type="NCBI Taxonomy" id="2825795"/>
    <lineage>
        <taxon>Viruses</taxon>
    </lineage>
</organism>
<dbReference type="EMBL" id="BK016081">
    <property type="protein sequence ID" value="DAF93274.1"/>
    <property type="molecule type" value="Genomic_DNA"/>
</dbReference>
<protein>
    <submittedName>
        <fullName evidence="2">Coronin-1A</fullName>
    </submittedName>
</protein>
<sequence>MAKVQRANRLLTVPDETVEKYLSDGYNLVGEDGGILRRGVTKNAADLLKELEAAKNRIAELEAKAAELEAKAPKKPPRKEP</sequence>
<proteinExistence type="predicted"/>
<accession>A0A8S5UFU0</accession>